<dbReference type="AlphaFoldDB" id="A0A8J3B0E3"/>
<dbReference type="Gene3D" id="1.10.287.70">
    <property type="match status" value="1"/>
</dbReference>
<name>A0A8J3B0E3_9ACTN</name>
<dbReference type="GO" id="GO:0008076">
    <property type="term" value="C:voltage-gated potassium channel complex"/>
    <property type="evidence" value="ECO:0007669"/>
    <property type="project" value="InterPro"/>
</dbReference>
<dbReference type="GO" id="GO:0005249">
    <property type="term" value="F:voltage-gated potassium channel activity"/>
    <property type="evidence" value="ECO:0007669"/>
    <property type="project" value="InterPro"/>
</dbReference>
<keyword evidence="4 8" id="KW-1133">Transmembrane helix</keyword>
<comment type="subcellular location">
    <subcellularLocation>
        <location evidence="1">Membrane</location>
        <topology evidence="1">Multi-pass membrane protein</topology>
    </subcellularLocation>
</comment>
<evidence type="ECO:0000256" key="7">
    <source>
        <dbReference type="ARBA" id="ARBA00023303"/>
    </source>
</evidence>
<evidence type="ECO:0000256" key="3">
    <source>
        <dbReference type="ARBA" id="ARBA00022692"/>
    </source>
</evidence>
<sequence length="146" mass="15659">MIISFLTWPARTLYGLLVRVANSPGKLLGFYLVLLVVSGGLFSVLEGKSFGDSLWWAVVTASTVGYGDSYPVTVGGRILAGVLISGMVLLVIPLITAHFASKLIVDTDAFRHEEQEEIKHRLREIQRIVEGIAAEPGPPGGARGAQ</sequence>
<evidence type="ECO:0000256" key="6">
    <source>
        <dbReference type="ARBA" id="ARBA00023136"/>
    </source>
</evidence>
<evidence type="ECO:0000256" key="5">
    <source>
        <dbReference type="ARBA" id="ARBA00023065"/>
    </source>
</evidence>
<dbReference type="GO" id="GO:0001508">
    <property type="term" value="P:action potential"/>
    <property type="evidence" value="ECO:0007669"/>
    <property type="project" value="TreeGrafter"/>
</dbReference>
<keyword evidence="6 8" id="KW-0472">Membrane</keyword>
<comment type="caution">
    <text evidence="10">The sequence shown here is derived from an EMBL/GenBank/DDBJ whole genome shotgun (WGS) entry which is preliminary data.</text>
</comment>
<dbReference type="Pfam" id="PF07885">
    <property type="entry name" value="Ion_trans_2"/>
    <property type="match status" value="1"/>
</dbReference>
<evidence type="ECO:0000313" key="11">
    <source>
        <dbReference type="Proteomes" id="UP000649739"/>
    </source>
</evidence>
<evidence type="ECO:0000256" key="4">
    <source>
        <dbReference type="ARBA" id="ARBA00022989"/>
    </source>
</evidence>
<feature type="transmembrane region" description="Helical" evidence="8">
    <location>
        <begin position="78"/>
        <end position="101"/>
    </location>
</feature>
<evidence type="ECO:0000313" key="10">
    <source>
        <dbReference type="EMBL" id="GGJ78095.1"/>
    </source>
</evidence>
<feature type="domain" description="Potassium channel" evidence="9">
    <location>
        <begin position="31"/>
        <end position="96"/>
    </location>
</feature>
<keyword evidence="11" id="KW-1185">Reference proteome</keyword>
<evidence type="ECO:0000256" key="8">
    <source>
        <dbReference type="SAM" id="Phobius"/>
    </source>
</evidence>
<dbReference type="PANTHER" id="PTHR11537">
    <property type="entry name" value="VOLTAGE-GATED POTASSIUM CHANNEL"/>
    <property type="match status" value="1"/>
</dbReference>
<dbReference type="Proteomes" id="UP000649739">
    <property type="component" value="Unassembled WGS sequence"/>
</dbReference>
<dbReference type="EMBL" id="BMQB01000001">
    <property type="protein sequence ID" value="GGJ78095.1"/>
    <property type="molecule type" value="Genomic_DNA"/>
</dbReference>
<protein>
    <recommendedName>
        <fullName evidence="9">Potassium channel domain-containing protein</fullName>
    </recommendedName>
</protein>
<gene>
    <name evidence="10" type="ORF">GCM10010123_05210</name>
</gene>
<keyword evidence="3 8" id="KW-0812">Transmembrane</keyword>
<evidence type="ECO:0000259" key="9">
    <source>
        <dbReference type="Pfam" id="PF07885"/>
    </source>
</evidence>
<dbReference type="SUPFAM" id="SSF81324">
    <property type="entry name" value="Voltage-gated potassium channels"/>
    <property type="match status" value="1"/>
</dbReference>
<dbReference type="InterPro" id="IPR013099">
    <property type="entry name" value="K_chnl_dom"/>
</dbReference>
<evidence type="ECO:0000256" key="1">
    <source>
        <dbReference type="ARBA" id="ARBA00004141"/>
    </source>
</evidence>
<evidence type="ECO:0000256" key="2">
    <source>
        <dbReference type="ARBA" id="ARBA00022448"/>
    </source>
</evidence>
<dbReference type="InterPro" id="IPR028325">
    <property type="entry name" value="VG_K_chnl"/>
</dbReference>
<feature type="transmembrane region" description="Helical" evidence="8">
    <location>
        <begin position="27"/>
        <end position="45"/>
    </location>
</feature>
<keyword evidence="5" id="KW-0406">Ion transport</keyword>
<proteinExistence type="predicted"/>
<keyword evidence="7" id="KW-0407">Ion channel</keyword>
<reference evidence="10" key="2">
    <citation type="submission" date="2020-09" db="EMBL/GenBank/DDBJ databases">
        <authorList>
            <person name="Sun Q."/>
            <person name="Ohkuma M."/>
        </authorList>
    </citation>
    <scope>NUCLEOTIDE SEQUENCE</scope>
    <source>
        <strain evidence="10">JCM 3090</strain>
    </source>
</reference>
<dbReference type="PANTHER" id="PTHR11537:SF254">
    <property type="entry name" value="POTASSIUM VOLTAGE-GATED CHANNEL PROTEIN SHAB"/>
    <property type="match status" value="1"/>
</dbReference>
<accession>A0A8J3B0E3</accession>
<reference evidence="10" key="1">
    <citation type="journal article" date="2014" name="Int. J. Syst. Evol. Microbiol.">
        <title>Complete genome sequence of Corynebacterium casei LMG S-19264T (=DSM 44701T), isolated from a smear-ripened cheese.</title>
        <authorList>
            <consortium name="US DOE Joint Genome Institute (JGI-PGF)"/>
            <person name="Walter F."/>
            <person name="Albersmeier A."/>
            <person name="Kalinowski J."/>
            <person name="Ruckert C."/>
        </authorList>
    </citation>
    <scope>NUCLEOTIDE SEQUENCE</scope>
    <source>
        <strain evidence="10">JCM 3090</strain>
    </source>
</reference>
<keyword evidence="2" id="KW-0813">Transport</keyword>
<organism evidence="10 11">
    <name type="scientific">Pilimelia anulata</name>
    <dbReference type="NCBI Taxonomy" id="53371"/>
    <lineage>
        <taxon>Bacteria</taxon>
        <taxon>Bacillati</taxon>
        <taxon>Actinomycetota</taxon>
        <taxon>Actinomycetes</taxon>
        <taxon>Micromonosporales</taxon>
        <taxon>Micromonosporaceae</taxon>
        <taxon>Pilimelia</taxon>
    </lineage>
</organism>
<dbReference type="RefSeq" id="WP_189168355.1">
    <property type="nucleotide sequence ID" value="NZ_BMQB01000001.1"/>
</dbReference>